<dbReference type="InterPro" id="IPR036188">
    <property type="entry name" value="FAD/NAD-bd_sf"/>
</dbReference>
<evidence type="ECO:0000256" key="9">
    <source>
        <dbReference type="PIRSR" id="PIRSR000350-2"/>
    </source>
</evidence>
<dbReference type="AlphaFoldDB" id="A0A076PBU0"/>
<evidence type="ECO:0000256" key="4">
    <source>
        <dbReference type="ARBA" id="ARBA00022827"/>
    </source>
</evidence>
<dbReference type="InterPro" id="IPR012999">
    <property type="entry name" value="Pyr_OxRdtase_I_AS"/>
</dbReference>
<dbReference type="EMBL" id="CP006704">
    <property type="protein sequence ID" value="AIJ44279.1"/>
    <property type="molecule type" value="Genomic_DNA"/>
</dbReference>
<feature type="domain" description="FAD/NAD(P)-binding" evidence="14">
    <location>
        <begin position="8"/>
        <end position="319"/>
    </location>
</feature>
<keyword evidence="6 12" id="KW-0560">Oxidoreductase</keyword>
<feature type="binding site" evidence="10">
    <location>
        <position position="304"/>
    </location>
    <ligand>
        <name>FAD</name>
        <dbReference type="ChEBI" id="CHEBI:57692"/>
    </ligand>
</feature>
<dbReference type="RefSeq" id="WP_003059889.1">
    <property type="nucleotide sequence ID" value="NZ_CP006704.1"/>
</dbReference>
<dbReference type="PRINTS" id="PR00368">
    <property type="entry name" value="FADPNR"/>
</dbReference>
<dbReference type="HOGENOM" id="CLU_016755_2_1_4"/>
<dbReference type="GO" id="GO:0034599">
    <property type="term" value="P:cellular response to oxidative stress"/>
    <property type="evidence" value="ECO:0007669"/>
    <property type="project" value="TreeGrafter"/>
</dbReference>
<evidence type="ECO:0000313" key="16">
    <source>
        <dbReference type="Proteomes" id="UP000028782"/>
    </source>
</evidence>
<keyword evidence="10" id="KW-0547">Nucleotide-binding</keyword>
<feature type="binding site" evidence="10">
    <location>
        <position position="54"/>
    </location>
    <ligand>
        <name>FAD</name>
        <dbReference type="ChEBI" id="CHEBI:57692"/>
    </ligand>
</feature>
<feature type="binding site" evidence="10">
    <location>
        <position position="263"/>
    </location>
    <ligand>
        <name>NAD(+)</name>
        <dbReference type="ChEBI" id="CHEBI:57540"/>
    </ligand>
</feature>
<dbReference type="KEGG" id="ctes:O987_00390"/>
<keyword evidence="8 12" id="KW-0676">Redox-active center</keyword>
<dbReference type="InterPro" id="IPR046952">
    <property type="entry name" value="GSHR/TRXR-like"/>
</dbReference>
<gene>
    <name evidence="15" type="ORF">O987_00390</name>
</gene>
<dbReference type="SUPFAM" id="SSF55424">
    <property type="entry name" value="FAD/NAD-linked reductases, dimerisation (C-terminal) domain"/>
    <property type="match status" value="1"/>
</dbReference>
<dbReference type="InterPro" id="IPR016156">
    <property type="entry name" value="FAD/NAD-linked_Rdtase_dimer_sf"/>
</dbReference>
<dbReference type="InterPro" id="IPR004099">
    <property type="entry name" value="Pyr_nucl-diS_OxRdtase_dimer"/>
</dbReference>
<dbReference type="Proteomes" id="UP000028782">
    <property type="component" value="Chromosome"/>
</dbReference>
<dbReference type="InterPro" id="IPR001100">
    <property type="entry name" value="Pyr_nuc-diS_OxRdtase"/>
</dbReference>
<dbReference type="Pfam" id="PF02852">
    <property type="entry name" value="Pyr_redox_dim"/>
    <property type="match status" value="1"/>
</dbReference>
<evidence type="ECO:0000256" key="10">
    <source>
        <dbReference type="PIRSR" id="PIRSR000350-3"/>
    </source>
</evidence>
<dbReference type="FunFam" id="3.50.50.60:FF:000051">
    <property type="entry name" value="Glutathione reductase"/>
    <property type="match status" value="1"/>
</dbReference>
<evidence type="ECO:0000259" key="13">
    <source>
        <dbReference type="Pfam" id="PF02852"/>
    </source>
</evidence>
<evidence type="ECO:0000256" key="5">
    <source>
        <dbReference type="ARBA" id="ARBA00022857"/>
    </source>
</evidence>
<protein>
    <submittedName>
        <fullName evidence="15">Glutathione reductase</fullName>
    </submittedName>
</protein>
<dbReference type="GO" id="GO:0004362">
    <property type="term" value="F:glutathione-disulfide reductase (NADPH) activity"/>
    <property type="evidence" value="ECO:0007669"/>
    <property type="project" value="TreeGrafter"/>
</dbReference>
<evidence type="ECO:0000256" key="2">
    <source>
        <dbReference type="ARBA" id="ARBA00011738"/>
    </source>
</evidence>
<evidence type="ECO:0000256" key="12">
    <source>
        <dbReference type="RuleBase" id="RU003691"/>
    </source>
</evidence>
<comment type="subunit">
    <text evidence="2">Homodimer.</text>
</comment>
<evidence type="ECO:0000259" key="14">
    <source>
        <dbReference type="Pfam" id="PF07992"/>
    </source>
</evidence>
<comment type="similarity">
    <text evidence="1 12">Belongs to the class-I pyridine nucleotide-disulfide oxidoreductase family.</text>
</comment>
<sequence length="454" mass="48542">MQQQDFDYDFLVIGGGSGGVRASRVAAGLGARVAVVEAAQLGGTCVNVGCIPKKLLSHAAHFSQLAEEARGFGWQLEQPRFDWPVLIANKDREIERLNGVYGRMLAGAGVAVIHGRAELSGPHSVQVNGQTLHARHILIATGGTPSLPDIPGIEHAITSNEAFHLPQLPRRVVVVGGGYIAVEFASIFNGLGAETTLLHRRQQLLRGFDADLGLHLGQEMAQLGVNFRWEDEIQAIDKQADGLHLQLRSGEQLVVDCVMYATGRVPLIEGLGLEAAGVKVSDQGAIEVDPHFCSNVPSIHAVGDVVDRMALTPVALAEGSVVAHRLFGEGDKSAPDYELVPTAVFSHPQVGTVGLSEEAARVRFGAVQVFQSSFRPLTNRMGAEPENVFLKLIVSKADQRVRGVHMVGEGAGELMQGFAVALQCGATKQQFDATIGIHPTVAEELVTMREPVRE</sequence>
<accession>A0A076PBU0</accession>
<dbReference type="PROSITE" id="PS00076">
    <property type="entry name" value="PYRIDINE_REDOX_1"/>
    <property type="match status" value="1"/>
</dbReference>
<feature type="domain" description="Pyridine nucleotide-disulphide oxidoreductase dimerisation" evidence="13">
    <location>
        <begin position="340"/>
        <end position="448"/>
    </location>
</feature>
<evidence type="ECO:0000256" key="3">
    <source>
        <dbReference type="ARBA" id="ARBA00022630"/>
    </source>
</evidence>
<name>A0A076PBU0_COMTE</name>
<evidence type="ECO:0000256" key="6">
    <source>
        <dbReference type="ARBA" id="ARBA00023002"/>
    </source>
</evidence>
<dbReference type="InterPro" id="IPR023753">
    <property type="entry name" value="FAD/NAD-binding_dom"/>
</dbReference>
<dbReference type="GO" id="GO:0005829">
    <property type="term" value="C:cytosol"/>
    <property type="evidence" value="ECO:0007669"/>
    <property type="project" value="TreeGrafter"/>
</dbReference>
<dbReference type="PIRSF" id="PIRSF000350">
    <property type="entry name" value="Mercury_reductase_MerA"/>
    <property type="match status" value="1"/>
</dbReference>
<dbReference type="SUPFAM" id="SSF51905">
    <property type="entry name" value="FAD/NAD(P)-binding domain"/>
    <property type="match status" value="1"/>
</dbReference>
<keyword evidence="3 12" id="KW-0285">Flavoprotein</keyword>
<feature type="binding site" evidence="10">
    <location>
        <begin position="176"/>
        <end position="183"/>
    </location>
    <ligand>
        <name>NAD(+)</name>
        <dbReference type="ChEBI" id="CHEBI:57540"/>
    </ligand>
</feature>
<keyword evidence="10" id="KW-0520">NAD</keyword>
<feature type="active site" description="Proton acceptor" evidence="9">
    <location>
        <position position="438"/>
    </location>
</feature>
<dbReference type="PRINTS" id="PR00411">
    <property type="entry name" value="PNDRDTASEI"/>
</dbReference>
<evidence type="ECO:0000256" key="11">
    <source>
        <dbReference type="PIRSR" id="PIRSR000350-4"/>
    </source>
</evidence>
<reference evidence="15 16" key="1">
    <citation type="journal article" date="2014" name="Genome Announc.">
        <title>Complete Genome Sequence of Polychlorinated Biphenyl Degrader Comamonas testosteroni TK102 (NBRC 109938).</title>
        <authorList>
            <person name="Fukuda K."/>
            <person name="Hosoyama A."/>
            <person name="Tsuchikane K."/>
            <person name="Ohji S."/>
            <person name="Yamazoe A."/>
            <person name="Fujita N."/>
            <person name="Shintani M."/>
            <person name="Kimbara K."/>
        </authorList>
    </citation>
    <scope>NUCLEOTIDE SEQUENCE [LARGE SCALE GENOMIC DNA]</scope>
    <source>
        <strain evidence="15">TK102</strain>
    </source>
</reference>
<evidence type="ECO:0000313" key="15">
    <source>
        <dbReference type="EMBL" id="AIJ44279.1"/>
    </source>
</evidence>
<dbReference type="GO" id="GO:0050660">
    <property type="term" value="F:flavin adenine dinucleotide binding"/>
    <property type="evidence" value="ECO:0007669"/>
    <property type="project" value="InterPro"/>
</dbReference>
<keyword evidence="5" id="KW-0521">NADP</keyword>
<keyword evidence="4 10" id="KW-0274">FAD</keyword>
<evidence type="ECO:0000256" key="8">
    <source>
        <dbReference type="ARBA" id="ARBA00023284"/>
    </source>
</evidence>
<proteinExistence type="inferred from homology"/>
<dbReference type="Gene3D" id="3.30.390.30">
    <property type="match status" value="1"/>
</dbReference>
<organism evidence="15 16">
    <name type="scientific">Comamonas testosteroni TK102</name>
    <dbReference type="NCBI Taxonomy" id="1392005"/>
    <lineage>
        <taxon>Bacteria</taxon>
        <taxon>Pseudomonadati</taxon>
        <taxon>Pseudomonadota</taxon>
        <taxon>Betaproteobacteria</taxon>
        <taxon>Burkholderiales</taxon>
        <taxon>Comamonadaceae</taxon>
        <taxon>Comamonas</taxon>
    </lineage>
</organism>
<dbReference type="GO" id="GO:0045454">
    <property type="term" value="P:cell redox homeostasis"/>
    <property type="evidence" value="ECO:0007669"/>
    <property type="project" value="InterPro"/>
</dbReference>
<dbReference type="GO" id="GO:0006749">
    <property type="term" value="P:glutathione metabolic process"/>
    <property type="evidence" value="ECO:0007669"/>
    <property type="project" value="TreeGrafter"/>
</dbReference>
<dbReference type="PANTHER" id="PTHR42737:SF2">
    <property type="entry name" value="GLUTATHIONE REDUCTASE"/>
    <property type="match status" value="1"/>
</dbReference>
<dbReference type="Pfam" id="PF07992">
    <property type="entry name" value="Pyr_redox_2"/>
    <property type="match status" value="1"/>
</dbReference>
<evidence type="ECO:0000256" key="1">
    <source>
        <dbReference type="ARBA" id="ARBA00007532"/>
    </source>
</evidence>
<evidence type="ECO:0000256" key="7">
    <source>
        <dbReference type="ARBA" id="ARBA00023157"/>
    </source>
</evidence>
<dbReference type="PANTHER" id="PTHR42737">
    <property type="entry name" value="GLUTATHIONE REDUCTASE"/>
    <property type="match status" value="1"/>
</dbReference>
<dbReference type="NCBIfam" id="NF004776">
    <property type="entry name" value="PRK06116.1"/>
    <property type="match status" value="1"/>
</dbReference>
<feature type="disulfide bond" description="Redox-active" evidence="11">
    <location>
        <begin position="45"/>
        <end position="50"/>
    </location>
</feature>
<keyword evidence="7" id="KW-1015">Disulfide bond</keyword>
<comment type="cofactor">
    <cofactor evidence="10">
        <name>FAD</name>
        <dbReference type="ChEBI" id="CHEBI:57692"/>
    </cofactor>
    <text evidence="10">Binds 1 FAD per subunit.</text>
</comment>
<dbReference type="Gene3D" id="3.50.50.60">
    <property type="entry name" value="FAD/NAD(P)-binding domain"/>
    <property type="match status" value="2"/>
</dbReference>